<dbReference type="EMBL" id="QJJQ01000020">
    <property type="protein sequence ID" value="PXW81705.1"/>
    <property type="molecule type" value="Genomic_DNA"/>
</dbReference>
<dbReference type="Gene3D" id="3.10.290.30">
    <property type="entry name" value="MM3350-like"/>
    <property type="match status" value="1"/>
</dbReference>
<dbReference type="PANTHER" id="PTHR41878:SF1">
    <property type="entry name" value="TNPR PROTEIN"/>
    <property type="match status" value="1"/>
</dbReference>
<dbReference type="PANTHER" id="PTHR41878">
    <property type="entry name" value="LEXA REPRESSOR-RELATED"/>
    <property type="match status" value="1"/>
</dbReference>
<comment type="caution">
    <text evidence="4">The sequence shown here is derived from an EMBL/GenBank/DDBJ whole genome shotgun (WGS) entry which is preliminary data.</text>
</comment>
<dbReference type="Proteomes" id="UP000247978">
    <property type="component" value="Unassembled WGS sequence"/>
</dbReference>
<evidence type="ECO:0000259" key="1">
    <source>
        <dbReference type="Pfam" id="PF07929"/>
    </source>
</evidence>
<dbReference type="Pfam" id="PF07929">
    <property type="entry name" value="PRiA4_ORF3"/>
    <property type="match status" value="1"/>
</dbReference>
<feature type="domain" description="DUF6930" evidence="2">
    <location>
        <begin position="406"/>
        <end position="525"/>
    </location>
</feature>
<name>A0A2V3VNV6_9BACI</name>
<dbReference type="SUPFAM" id="SSF159941">
    <property type="entry name" value="MM3350-like"/>
    <property type="match status" value="1"/>
</dbReference>
<evidence type="ECO:0000313" key="5">
    <source>
        <dbReference type="Proteomes" id="UP000247978"/>
    </source>
</evidence>
<dbReference type="AlphaFoldDB" id="A0A2V3VNV6"/>
<accession>A0A2V3VNV6</accession>
<proteinExistence type="predicted"/>
<feature type="domain" description="DUF7309" evidence="3">
    <location>
        <begin position="203"/>
        <end position="370"/>
    </location>
</feature>
<feature type="domain" description="Plasmid pRiA4b Orf3-like" evidence="1">
    <location>
        <begin position="14"/>
        <end position="164"/>
    </location>
</feature>
<reference evidence="4 5" key="1">
    <citation type="submission" date="2018-05" db="EMBL/GenBank/DDBJ databases">
        <title>Genomic Encyclopedia of Type Strains, Phase IV (KMG-IV): sequencing the most valuable type-strain genomes for metagenomic binning, comparative biology and taxonomic classification.</title>
        <authorList>
            <person name="Goeker M."/>
        </authorList>
    </citation>
    <scope>NUCLEOTIDE SEQUENCE [LARGE SCALE GENOMIC DNA]</scope>
    <source>
        <strain evidence="4 5">DSM 28556</strain>
    </source>
</reference>
<dbReference type="InterPro" id="IPR054216">
    <property type="entry name" value="DUF6930"/>
</dbReference>
<sequence>MLINRINKWGDKMILELNVTLQHVGVLVTRTVEIDAQHTFYDLHLLLQETFNWTDSHLHEFTVKRTDGKDMNGVEISPEEYDQFEHSPLNTEKRLIEKEEMLRDWFVQENDKIMYLYDYGDNWEHEILLESIKTKETDVPYPRCSKAINLAPPENSRGELLMGNIDLEYNNSKKLVDEINQRLTKWTDHMHPDFFQEEVIDYWPETLLMAKQFQQIKPWEEMSDELIFAILDPVSEQYMFCSVIGNAEEMYGLTVYIGMDGFFALLDTLTSDRNEFEILQRQHSLLVSFENRTDLDRSEYNLIKMYDIPFRGKKAWPSFVSFKPGLYPWLMENDEARMVLLAMEETLLLHKEIQTGLQLPDLLKDEKIFVKAKPDKTDTFNNFVLDLNAFLAANPEVELTISELCLKRVKKMRRTLPMTIEFTLTYVNMPIKVEQKERPIFPVAVMVADHDKEIIIHHEMYEQRIDPFIAQKELIHVFHQVEGVPQTILTDDRTYYYISPLLGDLNINIQIVNSLPVIDALLAGLHGYLSSEE</sequence>
<dbReference type="InterPro" id="IPR024047">
    <property type="entry name" value="MM3350-like_sf"/>
</dbReference>
<evidence type="ECO:0000259" key="3">
    <source>
        <dbReference type="Pfam" id="PF23988"/>
    </source>
</evidence>
<protein>
    <submittedName>
        <fullName evidence="4">PRiA4b ORF-3-like protein</fullName>
    </submittedName>
</protein>
<dbReference type="Pfam" id="PF22007">
    <property type="entry name" value="DUF6930"/>
    <property type="match status" value="1"/>
</dbReference>
<dbReference type="InterPro" id="IPR055733">
    <property type="entry name" value="DUF7309"/>
</dbReference>
<dbReference type="InterPro" id="IPR012912">
    <property type="entry name" value="Plasmid_pRiA4b_Orf3-like"/>
</dbReference>
<gene>
    <name evidence="4" type="ORF">DFR56_12080</name>
</gene>
<organism evidence="4 5">
    <name type="scientific">Pseudogracilibacillus auburnensis</name>
    <dbReference type="NCBI Taxonomy" id="1494959"/>
    <lineage>
        <taxon>Bacteria</taxon>
        <taxon>Bacillati</taxon>
        <taxon>Bacillota</taxon>
        <taxon>Bacilli</taxon>
        <taxon>Bacillales</taxon>
        <taxon>Bacillaceae</taxon>
        <taxon>Pseudogracilibacillus</taxon>
    </lineage>
</organism>
<dbReference type="Pfam" id="PF23988">
    <property type="entry name" value="DUF7309"/>
    <property type="match status" value="1"/>
</dbReference>
<keyword evidence="5" id="KW-1185">Reference proteome</keyword>
<evidence type="ECO:0000259" key="2">
    <source>
        <dbReference type="Pfam" id="PF22007"/>
    </source>
</evidence>
<evidence type="ECO:0000313" key="4">
    <source>
        <dbReference type="EMBL" id="PXW81705.1"/>
    </source>
</evidence>